<organism evidence="13 14">
    <name type="scientific">Sphaerisporangium corydalis</name>
    <dbReference type="NCBI Taxonomy" id="1441875"/>
    <lineage>
        <taxon>Bacteria</taxon>
        <taxon>Bacillati</taxon>
        <taxon>Actinomycetota</taxon>
        <taxon>Actinomycetes</taxon>
        <taxon>Streptosporangiales</taxon>
        <taxon>Streptosporangiaceae</taxon>
        <taxon>Sphaerisporangium</taxon>
    </lineage>
</organism>
<sequence>MPGGERQPGLLPILAEDLRTIVERDPSVRTRSEALLHPALPAVWMHRVAHPLYRRGRRLLAKALMLLARGVTGVEIHPGAVLGRRVFVDHGAAVVVGETAVVGDDVTIYHQVTLGAVGWWRDNRRADGERRHPVIGARVVLGVGASVLGPVHVGDDAIVGAGTLILGDVPAGARALAPLGAVSPRKTTLSDTDPVPGAESPSGADPVRGADLVSSAEPLPIADPVRGADQVPGAEPPAVVPEPAGRGGTAGPRIPLGPLAPLAIPAPWEAPLAGLTRSRPQGPESGGDRPPARSSQSRPTDERNGSMNPDSTVLIVGATDETVRKAKELGLTILLLQHPSKVNAEQEELADILHVVDYTDWAAVEPIARQLRVEPGFRVAVSITEPGLENAGRINDLFGLEGTGYQVTRLLRDKLAMRRYLAERDPSAVAAAPLLLREDLDSFGALHGYPFIVKPTDATASIGVFRVDGPEDAAEVWATVEGLRGTRTDRISTMYLLQDFLIEEYVEGPEYSVEAFSFAGRHVVVAVTEKFVHADRFAELGHALPARLEEGVRDQIRARVASFLDLIGLRDGVTHTELRIGPRGPMIIESHNRIAGDAIPELVRGAYGIDMTEYALGWPFGLVPELPDRPKAHAGASVRFLVSEAGRVESVEGGPDAAAQDGVLDVRITAKPGDRVHSLRDNWDRLGLVAVTGADTTAAIRRGAEVIEDNIRIRVTGADGRTWLARVAETGTPAGVRA</sequence>
<dbReference type="Gene3D" id="2.160.10.10">
    <property type="entry name" value="Hexapeptide repeat proteins"/>
    <property type="match status" value="1"/>
</dbReference>
<evidence type="ECO:0000256" key="8">
    <source>
        <dbReference type="ARBA" id="ARBA00023315"/>
    </source>
</evidence>
<dbReference type="InterPro" id="IPR013815">
    <property type="entry name" value="ATP_grasp_subdomain_1"/>
</dbReference>
<feature type="region of interest" description="Disordered" evidence="11">
    <location>
        <begin position="273"/>
        <end position="311"/>
    </location>
</feature>
<dbReference type="Gene3D" id="3.40.50.20">
    <property type="match status" value="1"/>
</dbReference>
<evidence type="ECO:0000256" key="5">
    <source>
        <dbReference type="ARBA" id="ARBA00022679"/>
    </source>
</evidence>
<dbReference type="SUPFAM" id="SSF56059">
    <property type="entry name" value="Glutathione synthetase ATP-binding domain-like"/>
    <property type="match status" value="1"/>
</dbReference>
<reference evidence="14" key="1">
    <citation type="journal article" date="2019" name="Int. J. Syst. Evol. Microbiol.">
        <title>The Global Catalogue of Microorganisms (GCM) 10K type strain sequencing project: providing services to taxonomists for standard genome sequencing and annotation.</title>
        <authorList>
            <consortium name="The Broad Institute Genomics Platform"/>
            <consortium name="The Broad Institute Genome Sequencing Center for Infectious Disease"/>
            <person name="Wu L."/>
            <person name="Ma J."/>
        </authorList>
    </citation>
    <scope>NUCLEOTIDE SEQUENCE [LARGE SCALE GENOMIC DNA]</scope>
    <source>
        <strain evidence="14">CCUG 49560</strain>
    </source>
</reference>
<comment type="caution">
    <text evidence="13">The sequence shown here is derived from an EMBL/GenBank/DDBJ whole genome shotgun (WGS) entry which is preliminary data.</text>
</comment>
<dbReference type="PANTHER" id="PTHR42811">
    <property type="entry name" value="SERINE ACETYLTRANSFERASE"/>
    <property type="match status" value="1"/>
</dbReference>
<evidence type="ECO:0000256" key="3">
    <source>
        <dbReference type="ARBA" id="ARBA00013266"/>
    </source>
</evidence>
<dbReference type="Pfam" id="PF18603">
    <property type="entry name" value="LAL_C2"/>
    <property type="match status" value="1"/>
</dbReference>
<feature type="domain" description="ATP-grasp" evidence="12">
    <location>
        <begin position="418"/>
        <end position="620"/>
    </location>
</feature>
<dbReference type="Proteomes" id="UP001595891">
    <property type="component" value="Unassembled WGS sequence"/>
</dbReference>
<evidence type="ECO:0000259" key="12">
    <source>
        <dbReference type="PROSITE" id="PS50975"/>
    </source>
</evidence>
<dbReference type="InterPro" id="IPR001451">
    <property type="entry name" value="Hexapep"/>
</dbReference>
<dbReference type="InterPro" id="IPR045304">
    <property type="entry name" value="LbH_SAT"/>
</dbReference>
<name>A0ABV9EJL4_9ACTN</name>
<dbReference type="PROSITE" id="PS50975">
    <property type="entry name" value="ATP_GRASP"/>
    <property type="match status" value="1"/>
</dbReference>
<keyword evidence="8" id="KW-0012">Acyltransferase</keyword>
<gene>
    <name evidence="13" type="ORF">ACFO8L_22120</name>
</gene>
<dbReference type="Pfam" id="PF00132">
    <property type="entry name" value="Hexapep"/>
    <property type="match status" value="1"/>
</dbReference>
<evidence type="ECO:0000313" key="13">
    <source>
        <dbReference type="EMBL" id="MFC4588802.1"/>
    </source>
</evidence>
<keyword evidence="5" id="KW-0808">Transferase</keyword>
<keyword evidence="4" id="KW-0028">Amino-acid biosynthesis</keyword>
<dbReference type="CDD" id="cd03354">
    <property type="entry name" value="LbH_SAT"/>
    <property type="match status" value="1"/>
</dbReference>
<dbReference type="InterPro" id="IPR011004">
    <property type="entry name" value="Trimer_LpxA-like_sf"/>
</dbReference>
<keyword evidence="7" id="KW-0198">Cysteine biosynthesis</keyword>
<evidence type="ECO:0000256" key="2">
    <source>
        <dbReference type="ARBA" id="ARBA00007274"/>
    </source>
</evidence>
<keyword evidence="14" id="KW-1185">Reference proteome</keyword>
<evidence type="ECO:0000256" key="11">
    <source>
        <dbReference type="SAM" id="MobiDB-lite"/>
    </source>
</evidence>
<dbReference type="InterPro" id="IPR040570">
    <property type="entry name" value="LAL_C2"/>
</dbReference>
<dbReference type="Gene3D" id="3.30.470.20">
    <property type="entry name" value="ATP-grasp fold, B domain"/>
    <property type="match status" value="1"/>
</dbReference>
<dbReference type="InterPro" id="IPR018357">
    <property type="entry name" value="Hexapep_transf_CS"/>
</dbReference>
<dbReference type="EMBL" id="JBHSFN010000013">
    <property type="protein sequence ID" value="MFC4588802.1"/>
    <property type="molecule type" value="Genomic_DNA"/>
</dbReference>
<comment type="pathway">
    <text evidence="1">Amino-acid biosynthesis; L-cysteine biosynthesis; L-cysteine from L-serine: step 1/2.</text>
</comment>
<evidence type="ECO:0000256" key="4">
    <source>
        <dbReference type="ARBA" id="ARBA00022605"/>
    </source>
</evidence>
<dbReference type="Pfam" id="PF13535">
    <property type="entry name" value="ATP-grasp_4"/>
    <property type="match status" value="1"/>
</dbReference>
<dbReference type="Gene3D" id="1.10.3130.10">
    <property type="entry name" value="serine acetyltransferase, domain 1"/>
    <property type="match status" value="1"/>
</dbReference>
<keyword evidence="10" id="KW-0067">ATP-binding</keyword>
<comment type="similarity">
    <text evidence="2">Belongs to the transferase hexapeptide repeat family.</text>
</comment>
<keyword evidence="10" id="KW-0547">Nucleotide-binding</keyword>
<evidence type="ECO:0000256" key="9">
    <source>
        <dbReference type="ARBA" id="ARBA00049486"/>
    </source>
</evidence>
<protein>
    <recommendedName>
        <fullName evidence="3">serine O-acetyltransferase</fullName>
        <ecNumber evidence="3">2.3.1.30</ecNumber>
    </recommendedName>
</protein>
<proteinExistence type="inferred from homology"/>
<keyword evidence="6" id="KW-0677">Repeat</keyword>
<evidence type="ECO:0000256" key="6">
    <source>
        <dbReference type="ARBA" id="ARBA00022737"/>
    </source>
</evidence>
<evidence type="ECO:0000256" key="7">
    <source>
        <dbReference type="ARBA" id="ARBA00023192"/>
    </source>
</evidence>
<dbReference type="InterPro" id="IPR042122">
    <property type="entry name" value="Ser_AcTrfase_N_sf"/>
</dbReference>
<dbReference type="PROSITE" id="PS00101">
    <property type="entry name" value="HEXAPEP_TRANSFERASES"/>
    <property type="match status" value="1"/>
</dbReference>
<evidence type="ECO:0000313" key="14">
    <source>
        <dbReference type="Proteomes" id="UP001595891"/>
    </source>
</evidence>
<accession>A0ABV9EJL4</accession>
<evidence type="ECO:0000256" key="1">
    <source>
        <dbReference type="ARBA" id="ARBA00004876"/>
    </source>
</evidence>
<comment type="catalytic activity">
    <reaction evidence="9">
        <text>L-serine + acetyl-CoA = O-acetyl-L-serine + CoA</text>
        <dbReference type="Rhea" id="RHEA:24560"/>
        <dbReference type="ChEBI" id="CHEBI:33384"/>
        <dbReference type="ChEBI" id="CHEBI:57287"/>
        <dbReference type="ChEBI" id="CHEBI:57288"/>
        <dbReference type="ChEBI" id="CHEBI:58340"/>
        <dbReference type="EC" id="2.3.1.30"/>
    </reaction>
</comment>
<dbReference type="InterPro" id="IPR011761">
    <property type="entry name" value="ATP-grasp"/>
</dbReference>
<dbReference type="RefSeq" id="WP_262845667.1">
    <property type="nucleotide sequence ID" value="NZ_JANZYP010000041.1"/>
</dbReference>
<dbReference type="Gene3D" id="3.30.1490.20">
    <property type="entry name" value="ATP-grasp fold, A domain"/>
    <property type="match status" value="1"/>
</dbReference>
<evidence type="ECO:0000256" key="10">
    <source>
        <dbReference type="PROSITE-ProRule" id="PRU00409"/>
    </source>
</evidence>
<dbReference type="EC" id="2.3.1.30" evidence="3"/>
<feature type="region of interest" description="Disordered" evidence="11">
    <location>
        <begin position="183"/>
        <end position="258"/>
    </location>
</feature>
<dbReference type="SUPFAM" id="SSF51161">
    <property type="entry name" value="Trimeric LpxA-like enzymes"/>
    <property type="match status" value="1"/>
</dbReference>